<proteinExistence type="predicted"/>
<comment type="caution">
    <text evidence="2">The sequence shown here is derived from an EMBL/GenBank/DDBJ whole genome shotgun (WGS) entry which is preliminary data.</text>
</comment>
<sequence length="97" mass="10230">MGVDHRVDFGVVGQHREEELVEAQQVAVIETAVGAPGVAVAQGDLDRVEESGVARFELFGREVQLRVGQAVDGRFADQADDADGEGGQGKQDEQPGA</sequence>
<dbReference type="EMBL" id="VSSQ01117036">
    <property type="protein sequence ID" value="MPN51680.1"/>
    <property type="molecule type" value="Genomic_DNA"/>
</dbReference>
<evidence type="ECO:0000313" key="2">
    <source>
        <dbReference type="EMBL" id="MPN51680.1"/>
    </source>
</evidence>
<accession>A0A645IKP9</accession>
<name>A0A645IKP9_9ZZZZ</name>
<protein>
    <submittedName>
        <fullName evidence="2">Uncharacterized protein</fullName>
    </submittedName>
</protein>
<feature type="region of interest" description="Disordered" evidence="1">
    <location>
        <begin position="74"/>
        <end position="97"/>
    </location>
</feature>
<dbReference type="AlphaFoldDB" id="A0A645IKP9"/>
<organism evidence="2">
    <name type="scientific">bioreactor metagenome</name>
    <dbReference type="NCBI Taxonomy" id="1076179"/>
    <lineage>
        <taxon>unclassified sequences</taxon>
        <taxon>metagenomes</taxon>
        <taxon>ecological metagenomes</taxon>
    </lineage>
</organism>
<gene>
    <name evidence="2" type="ORF">SDC9_199329</name>
</gene>
<evidence type="ECO:0000256" key="1">
    <source>
        <dbReference type="SAM" id="MobiDB-lite"/>
    </source>
</evidence>
<reference evidence="2" key="1">
    <citation type="submission" date="2019-08" db="EMBL/GenBank/DDBJ databases">
        <authorList>
            <person name="Kucharzyk K."/>
            <person name="Murdoch R.W."/>
            <person name="Higgins S."/>
            <person name="Loffler F."/>
        </authorList>
    </citation>
    <scope>NUCLEOTIDE SEQUENCE</scope>
</reference>